<dbReference type="PROSITE" id="PS50977">
    <property type="entry name" value="HTH_TETR_2"/>
    <property type="match status" value="1"/>
</dbReference>
<evidence type="ECO:0000259" key="6">
    <source>
        <dbReference type="PROSITE" id="PS50977"/>
    </source>
</evidence>
<proteinExistence type="predicted"/>
<accession>A0ABY5Q530</accession>
<dbReference type="PANTHER" id="PTHR30055">
    <property type="entry name" value="HTH-TYPE TRANSCRIPTIONAL REGULATOR RUTR"/>
    <property type="match status" value="1"/>
</dbReference>
<feature type="compositionally biased region" description="Basic and acidic residues" evidence="5">
    <location>
        <begin position="200"/>
        <end position="218"/>
    </location>
</feature>
<gene>
    <name evidence="7" type="ORF">NRK68_31815</name>
</gene>
<reference evidence="7" key="1">
    <citation type="submission" date="2022-08" db="EMBL/GenBank/DDBJ databases">
        <authorList>
            <person name="Tian L."/>
        </authorList>
    </citation>
    <scope>NUCLEOTIDE SEQUENCE</scope>
    <source>
        <strain evidence="7">CM253</strain>
    </source>
</reference>
<evidence type="ECO:0000313" key="8">
    <source>
        <dbReference type="Proteomes" id="UP001057738"/>
    </source>
</evidence>
<dbReference type="RefSeq" id="WP_257857474.1">
    <property type="nucleotide sequence ID" value="NZ_CP102514.1"/>
</dbReference>
<dbReference type="GeneID" id="95578118"/>
<dbReference type="Pfam" id="PF00440">
    <property type="entry name" value="TetR_N"/>
    <property type="match status" value="1"/>
</dbReference>
<keyword evidence="1" id="KW-0805">Transcription regulation</keyword>
<dbReference type="SUPFAM" id="SSF46689">
    <property type="entry name" value="Homeodomain-like"/>
    <property type="match status" value="1"/>
</dbReference>
<dbReference type="InterPro" id="IPR011075">
    <property type="entry name" value="TetR_C"/>
</dbReference>
<dbReference type="Proteomes" id="UP001057738">
    <property type="component" value="Chromosome"/>
</dbReference>
<evidence type="ECO:0000313" key="7">
    <source>
        <dbReference type="EMBL" id="UUY51419.1"/>
    </source>
</evidence>
<keyword evidence="8" id="KW-1185">Reference proteome</keyword>
<evidence type="ECO:0000256" key="4">
    <source>
        <dbReference type="PROSITE-ProRule" id="PRU00335"/>
    </source>
</evidence>
<dbReference type="InterPro" id="IPR009057">
    <property type="entry name" value="Homeodomain-like_sf"/>
</dbReference>
<keyword evidence="3" id="KW-0804">Transcription</keyword>
<evidence type="ECO:0000256" key="2">
    <source>
        <dbReference type="ARBA" id="ARBA00023125"/>
    </source>
</evidence>
<dbReference type="InterPro" id="IPR036271">
    <property type="entry name" value="Tet_transcr_reg_TetR-rel_C_sf"/>
</dbReference>
<sequence length="226" mass="24323">MTSTPTPARRSKITPEREQEFYDAVLEQLREHGYEALTMEGIAARASCGKSTLYRQWRTKPQLVAAALRSGRRGTLAAVDTGSLAGDLREAARIAAGTSGRDTRLTQALGHAVLSDEALQSALREALVEPELAAFDAMVGRAVARGEIAADHPAVEFLPAQLMGVLRIRPVLEGRYADADYLIRFVEAVMLPSLGLAPDRPARPAPDRPARPAPDRPARPAAGRTP</sequence>
<dbReference type="InterPro" id="IPR050109">
    <property type="entry name" value="HTH-type_TetR-like_transc_reg"/>
</dbReference>
<evidence type="ECO:0000256" key="3">
    <source>
        <dbReference type="ARBA" id="ARBA00023163"/>
    </source>
</evidence>
<evidence type="ECO:0000256" key="1">
    <source>
        <dbReference type="ARBA" id="ARBA00023015"/>
    </source>
</evidence>
<keyword evidence="2 4" id="KW-0238">DNA-binding</keyword>
<dbReference type="Pfam" id="PF16859">
    <property type="entry name" value="TetR_C_11"/>
    <property type="match status" value="1"/>
</dbReference>
<dbReference type="SUPFAM" id="SSF48498">
    <property type="entry name" value="Tetracyclin repressor-like, C-terminal domain"/>
    <property type="match status" value="1"/>
</dbReference>
<feature type="domain" description="HTH tetR-type" evidence="6">
    <location>
        <begin position="15"/>
        <end position="75"/>
    </location>
</feature>
<dbReference type="Gene3D" id="1.10.357.10">
    <property type="entry name" value="Tetracycline Repressor, domain 2"/>
    <property type="match status" value="1"/>
</dbReference>
<feature type="DNA-binding region" description="H-T-H motif" evidence="4">
    <location>
        <begin position="38"/>
        <end position="57"/>
    </location>
</feature>
<dbReference type="PANTHER" id="PTHR30055:SF149">
    <property type="entry name" value="TETR-FAMILY TRANSCRIPTIONAL REGULATOR"/>
    <property type="match status" value="1"/>
</dbReference>
<feature type="region of interest" description="Disordered" evidence="5">
    <location>
        <begin position="196"/>
        <end position="226"/>
    </location>
</feature>
<dbReference type="InterPro" id="IPR001647">
    <property type="entry name" value="HTH_TetR"/>
</dbReference>
<organism evidence="7 8">
    <name type="scientific">Streptomyces yangpuensis</name>
    <dbReference type="NCBI Taxonomy" id="1648182"/>
    <lineage>
        <taxon>Bacteria</taxon>
        <taxon>Bacillati</taxon>
        <taxon>Actinomycetota</taxon>
        <taxon>Actinomycetes</taxon>
        <taxon>Kitasatosporales</taxon>
        <taxon>Streptomycetaceae</taxon>
        <taxon>Streptomyces</taxon>
    </lineage>
</organism>
<dbReference type="EMBL" id="CP102514">
    <property type="protein sequence ID" value="UUY51419.1"/>
    <property type="molecule type" value="Genomic_DNA"/>
</dbReference>
<evidence type="ECO:0000256" key="5">
    <source>
        <dbReference type="SAM" id="MobiDB-lite"/>
    </source>
</evidence>
<name>A0ABY5Q530_9ACTN</name>
<dbReference type="Gene3D" id="1.10.10.60">
    <property type="entry name" value="Homeodomain-like"/>
    <property type="match status" value="1"/>
</dbReference>
<protein>
    <submittedName>
        <fullName evidence="7">TetR/AcrR family transcriptional regulator</fullName>
    </submittedName>
</protein>